<comment type="caution">
    <text evidence="3">The sequence shown here is derived from an EMBL/GenBank/DDBJ whole genome shotgun (WGS) entry which is preliminary data.</text>
</comment>
<reference evidence="3 4" key="1">
    <citation type="submission" date="2020-07" db="EMBL/GenBank/DDBJ databases">
        <title>Roseicoccus Jingziensis gen. nov., sp. nov., isolated from coastal seawater.</title>
        <authorList>
            <person name="Feng X."/>
        </authorList>
    </citation>
    <scope>NUCLEOTIDE SEQUENCE [LARGE SCALE GENOMIC DNA]</scope>
    <source>
        <strain evidence="3 4">N1E253</strain>
    </source>
</reference>
<keyword evidence="1" id="KW-0812">Transmembrane</keyword>
<evidence type="ECO:0000313" key="3">
    <source>
        <dbReference type="EMBL" id="NWK53988.1"/>
    </source>
</evidence>
<evidence type="ECO:0000313" key="4">
    <source>
        <dbReference type="Proteomes" id="UP000557872"/>
    </source>
</evidence>
<dbReference type="AlphaFoldDB" id="A0A851G8E7"/>
<dbReference type="Proteomes" id="UP000557872">
    <property type="component" value="Unassembled WGS sequence"/>
</dbReference>
<feature type="transmembrane region" description="Helical" evidence="1">
    <location>
        <begin position="271"/>
        <end position="289"/>
    </location>
</feature>
<dbReference type="RefSeq" id="WP_178930539.1">
    <property type="nucleotide sequence ID" value="NZ_JACBAZ010000001.1"/>
</dbReference>
<evidence type="ECO:0000259" key="2">
    <source>
        <dbReference type="Pfam" id="PF14258"/>
    </source>
</evidence>
<protein>
    <recommendedName>
        <fullName evidence="2">DUF4350 domain-containing protein</fullName>
    </recommendedName>
</protein>
<name>A0A851G8E7_9BACT</name>
<dbReference type="EMBL" id="JACBAZ010000001">
    <property type="protein sequence ID" value="NWK53988.1"/>
    <property type="molecule type" value="Genomic_DNA"/>
</dbReference>
<proteinExistence type="predicted"/>
<feature type="domain" description="DUF4350" evidence="2">
    <location>
        <begin position="26"/>
        <end position="245"/>
    </location>
</feature>
<evidence type="ECO:0000256" key="1">
    <source>
        <dbReference type="SAM" id="Phobius"/>
    </source>
</evidence>
<keyword evidence="1" id="KW-0472">Membrane</keyword>
<keyword evidence="1" id="KW-1133">Transmembrane helix</keyword>
<dbReference type="Pfam" id="PF14258">
    <property type="entry name" value="DUF4350"/>
    <property type="match status" value="1"/>
</dbReference>
<keyword evidence="4" id="KW-1185">Reference proteome</keyword>
<gene>
    <name evidence="3" type="ORF">HW115_00065</name>
</gene>
<sequence>MLAVLVGCGKTEKKRRTLGYKGEAGVNPFLAAQRFLRNDGWEVDSQHGVGYLTEEISTLFIPPSSIHTEGRAKRLMQWVSEGGHLVIMLDAGELSGDDFVKNPSSWSWLDMETSHPGLDYLSSELEVELVEWEHQRTDASIDPESLDLDEWEVMEEKDRVLLGSEKSEIMLEGAPMAICHWSEQGVQYSELMEAEFGSGEESGDEKHRYLSETYLHGRVTWMTDARPIRNRYIAYADHAQFLHELCALSRPGMIVFASGGGDGLFDLIWRYYPLAVVTFLLAVVFWLWLHLPRFGPVQGLPEGGMREYLSLMRGMGRFFWKYKRDDVMLSAMRSAVSRNLSMQPGASQEGIFEQLAEKSGISEEEVIEAMTRENVHEPGVMVRITRNLQKMMQHLTNNKQR</sequence>
<organism evidence="3 4">
    <name type="scientific">Oceaniferula marina</name>
    <dbReference type="NCBI Taxonomy" id="2748318"/>
    <lineage>
        <taxon>Bacteria</taxon>
        <taxon>Pseudomonadati</taxon>
        <taxon>Verrucomicrobiota</taxon>
        <taxon>Verrucomicrobiia</taxon>
        <taxon>Verrucomicrobiales</taxon>
        <taxon>Verrucomicrobiaceae</taxon>
        <taxon>Oceaniferula</taxon>
    </lineage>
</organism>
<accession>A0A851G8E7</accession>
<dbReference type="InterPro" id="IPR025646">
    <property type="entry name" value="DUF4350"/>
</dbReference>